<protein>
    <submittedName>
        <fullName evidence="1">Uncharacterized protein</fullName>
    </submittedName>
</protein>
<dbReference type="AlphaFoldDB" id="A0A2A9DNV2"/>
<accession>A0A2A9DNV2</accession>
<dbReference type="STRING" id="1724.GCA_001044175_02186"/>
<keyword evidence="2" id="KW-1185">Reference proteome</keyword>
<reference evidence="1 2" key="1">
    <citation type="submission" date="2017-10" db="EMBL/GenBank/DDBJ databases">
        <title>Sequencing the genomes of 1000 actinobacteria strains.</title>
        <authorList>
            <person name="Klenk H.-P."/>
        </authorList>
    </citation>
    <scope>NUCLEOTIDE SEQUENCE [LARGE SCALE GENOMIC DNA]</scope>
    <source>
        <strain evidence="1 2">DSM 20688</strain>
    </source>
</reference>
<sequence length="57" mass="6159">MGLALGIGVPLIVALPLLIGLLAKVHAAPVREVNLQVSSIHARHSESDFRRTEHAKR</sequence>
<organism evidence="1 2">
    <name type="scientific">Corynebacterium renale</name>
    <dbReference type="NCBI Taxonomy" id="1724"/>
    <lineage>
        <taxon>Bacteria</taxon>
        <taxon>Bacillati</taxon>
        <taxon>Actinomycetota</taxon>
        <taxon>Actinomycetes</taxon>
        <taxon>Mycobacteriales</taxon>
        <taxon>Corynebacteriaceae</taxon>
        <taxon>Corynebacterium</taxon>
    </lineage>
</organism>
<comment type="caution">
    <text evidence="1">The sequence shown here is derived from an EMBL/GenBank/DDBJ whole genome shotgun (WGS) entry which is preliminary data.</text>
</comment>
<dbReference type="Proteomes" id="UP000221653">
    <property type="component" value="Unassembled WGS sequence"/>
</dbReference>
<dbReference type="EMBL" id="PDJF01000001">
    <property type="protein sequence ID" value="PFG28061.1"/>
    <property type="molecule type" value="Genomic_DNA"/>
</dbReference>
<name>A0A2A9DNV2_9CORY</name>
<evidence type="ECO:0000313" key="2">
    <source>
        <dbReference type="Proteomes" id="UP000221653"/>
    </source>
</evidence>
<evidence type="ECO:0000313" key="1">
    <source>
        <dbReference type="EMBL" id="PFG28061.1"/>
    </source>
</evidence>
<gene>
    <name evidence="1" type="ORF">ATK06_1144</name>
</gene>
<proteinExistence type="predicted"/>